<keyword evidence="1" id="KW-1133">Transmembrane helix</keyword>
<dbReference type="InterPro" id="IPR049500">
    <property type="entry name" value="Peptidase_M50B-like"/>
</dbReference>
<keyword evidence="1" id="KW-0812">Transmembrane</keyword>
<dbReference type="EMBL" id="FOZM01000001">
    <property type="protein sequence ID" value="SFR98113.1"/>
    <property type="molecule type" value="Genomic_DNA"/>
</dbReference>
<keyword evidence="3" id="KW-1185">Reference proteome</keyword>
<name>A0A1I6L3Q7_9RHOB</name>
<proteinExistence type="predicted"/>
<dbReference type="Pfam" id="PF13398">
    <property type="entry name" value="Peptidase_M50B"/>
    <property type="match status" value="1"/>
</dbReference>
<dbReference type="STRING" id="1123755.SAMN05444714_0145"/>
<dbReference type="RefSeq" id="WP_090202703.1">
    <property type="nucleotide sequence ID" value="NZ_FOZM01000001.1"/>
</dbReference>
<feature type="transmembrane region" description="Helical" evidence="1">
    <location>
        <begin position="149"/>
        <end position="171"/>
    </location>
</feature>
<organism evidence="2 3">
    <name type="scientific">Yoonia litorea</name>
    <dbReference type="NCBI Taxonomy" id="1123755"/>
    <lineage>
        <taxon>Bacteria</taxon>
        <taxon>Pseudomonadati</taxon>
        <taxon>Pseudomonadota</taxon>
        <taxon>Alphaproteobacteria</taxon>
        <taxon>Rhodobacterales</taxon>
        <taxon>Paracoccaceae</taxon>
        <taxon>Yoonia</taxon>
    </lineage>
</organism>
<sequence>MRLIARHWQLLVLTGLVFLFWQTPVLAPLKILIVFFHEAAHAVATILTGGEVVSLSVSADQGGFVLSRGGNRFLILNAGYLGSLVIGIGLLLAASKSAADKAIMAALGVLMLVIGGLYVRDAFALVFTIGVGVMMLLSARFLAHAANDLILRVIGLTSMIYVPFDIFSDTILRSSLNSDARMLATEFGGTAQLWGTVWIVASLGVIFWAIKRLIGSRSNVQIR</sequence>
<feature type="transmembrane region" description="Helical" evidence="1">
    <location>
        <begin position="125"/>
        <end position="142"/>
    </location>
</feature>
<dbReference type="PANTHER" id="PTHR33979">
    <property type="entry name" value="OS02G0221600 PROTEIN"/>
    <property type="match status" value="1"/>
</dbReference>
<reference evidence="2 3" key="1">
    <citation type="submission" date="2016-10" db="EMBL/GenBank/DDBJ databases">
        <authorList>
            <person name="de Groot N.N."/>
        </authorList>
    </citation>
    <scope>NUCLEOTIDE SEQUENCE [LARGE SCALE GENOMIC DNA]</scope>
    <source>
        <strain evidence="2 3">DSM 29433</strain>
    </source>
</reference>
<dbReference type="AlphaFoldDB" id="A0A1I6L3Q7"/>
<protein>
    <submittedName>
        <fullName evidence="2">Peptidase M50B-like</fullName>
    </submittedName>
</protein>
<dbReference type="Proteomes" id="UP000198926">
    <property type="component" value="Unassembled WGS sequence"/>
</dbReference>
<feature type="transmembrane region" description="Helical" evidence="1">
    <location>
        <begin position="102"/>
        <end position="119"/>
    </location>
</feature>
<feature type="transmembrane region" description="Helical" evidence="1">
    <location>
        <begin position="73"/>
        <end position="95"/>
    </location>
</feature>
<evidence type="ECO:0000313" key="2">
    <source>
        <dbReference type="EMBL" id="SFR98113.1"/>
    </source>
</evidence>
<evidence type="ECO:0000256" key="1">
    <source>
        <dbReference type="SAM" id="Phobius"/>
    </source>
</evidence>
<dbReference type="PANTHER" id="PTHR33979:SF2">
    <property type="entry name" value="PEPTIDASE M50B-LIKE-DOMAIN-CONTAINING PROTEIN"/>
    <property type="match status" value="1"/>
</dbReference>
<feature type="transmembrane region" description="Helical" evidence="1">
    <location>
        <begin position="191"/>
        <end position="210"/>
    </location>
</feature>
<accession>A0A1I6L3Q7</accession>
<dbReference type="OrthoDB" id="5381474at2"/>
<evidence type="ECO:0000313" key="3">
    <source>
        <dbReference type="Proteomes" id="UP000198926"/>
    </source>
</evidence>
<gene>
    <name evidence="2" type="ORF">SAMN05444714_0145</name>
</gene>
<keyword evidence="1" id="KW-0472">Membrane</keyword>